<gene>
    <name evidence="2" type="ORF">AVO45_03320</name>
</gene>
<evidence type="ECO:0000313" key="2">
    <source>
        <dbReference type="EMBL" id="KUJ86014.1"/>
    </source>
</evidence>
<dbReference type="InterPro" id="IPR036890">
    <property type="entry name" value="HATPase_C_sf"/>
</dbReference>
<proteinExistence type="predicted"/>
<evidence type="ECO:0000313" key="3">
    <source>
        <dbReference type="Proteomes" id="UP000053791"/>
    </source>
</evidence>
<dbReference type="Pfam" id="PF10090">
    <property type="entry name" value="HPTransfase"/>
    <property type="match status" value="1"/>
</dbReference>
<dbReference type="Gene3D" id="1.10.287.130">
    <property type="match status" value="1"/>
</dbReference>
<dbReference type="STRING" id="1685379.AVO45_03320"/>
<sequence length="204" mass="21786">MKQELALGESNVNLAALIGSRICHDLISPIGAISNGLELLDMAGAMRGPELELISGSVGNAGARIRFFRIAYGEAGDQTLGSSEVSELLDALGQAGRLKAHWRPTTAKPRQEVRLAFLALQCCETAMPLGGHVEIEYDNGHWSVTGTADKLTIDPDLWRGLTSKTAPARITPALVQFALLPEAAAAAGRRLRVDTTSTRIAIRF</sequence>
<protein>
    <submittedName>
        <fullName evidence="2">Histidine phosphotransferase</fullName>
    </submittedName>
</protein>
<evidence type="ECO:0000259" key="1">
    <source>
        <dbReference type="Pfam" id="PF10090"/>
    </source>
</evidence>
<accession>A0A101CZ23</accession>
<organism evidence="2 3">
    <name type="scientific">Ruegeria marisrubri</name>
    <dbReference type="NCBI Taxonomy" id="1685379"/>
    <lineage>
        <taxon>Bacteria</taxon>
        <taxon>Pseudomonadati</taxon>
        <taxon>Pseudomonadota</taxon>
        <taxon>Alphaproteobacteria</taxon>
        <taxon>Rhodobacterales</taxon>
        <taxon>Roseobacteraceae</taxon>
        <taxon>Ruegeria</taxon>
    </lineage>
</organism>
<feature type="domain" description="Histidine phosphotransferase ChpT C-terminal" evidence="1">
    <location>
        <begin position="84"/>
        <end position="196"/>
    </location>
</feature>
<dbReference type="AlphaFoldDB" id="A0A101CZ23"/>
<dbReference type="GO" id="GO:0016740">
    <property type="term" value="F:transferase activity"/>
    <property type="evidence" value="ECO:0007669"/>
    <property type="project" value="UniProtKB-KW"/>
</dbReference>
<dbReference type="Gene3D" id="3.30.565.10">
    <property type="entry name" value="Histidine kinase-like ATPase, C-terminal domain"/>
    <property type="match status" value="1"/>
</dbReference>
<keyword evidence="3" id="KW-1185">Reference proteome</keyword>
<dbReference type="InterPro" id="IPR018762">
    <property type="entry name" value="ChpT_C"/>
</dbReference>
<keyword evidence="2" id="KW-0808">Transferase</keyword>
<comment type="caution">
    <text evidence="2">The sequence shown here is derived from an EMBL/GenBank/DDBJ whole genome shotgun (WGS) entry which is preliminary data.</text>
</comment>
<dbReference type="EMBL" id="LQBQ01000001">
    <property type="protein sequence ID" value="KUJ86014.1"/>
    <property type="molecule type" value="Genomic_DNA"/>
</dbReference>
<name>A0A101CZ23_9RHOB</name>
<reference evidence="2 3" key="1">
    <citation type="submission" date="2015-12" db="EMBL/GenBank/DDBJ databases">
        <authorList>
            <person name="Shamseldin A."/>
            <person name="Moawad H."/>
            <person name="Abd El-Rahim W.M."/>
            <person name="Sadowsky M.J."/>
        </authorList>
    </citation>
    <scope>NUCLEOTIDE SEQUENCE [LARGE SCALE GENOMIC DNA]</scope>
    <source>
        <strain evidence="2 3">ZGT118</strain>
    </source>
</reference>
<dbReference type="Proteomes" id="UP000053791">
    <property type="component" value="Unassembled WGS sequence"/>
</dbReference>